<evidence type="ECO:0008006" key="6">
    <source>
        <dbReference type="Google" id="ProtNLM"/>
    </source>
</evidence>
<feature type="domain" description="Novel STAND NTPase 3" evidence="3">
    <location>
        <begin position="286"/>
        <end position="439"/>
    </location>
</feature>
<evidence type="ECO:0000259" key="2">
    <source>
        <dbReference type="Pfam" id="PF18738"/>
    </source>
</evidence>
<evidence type="ECO:0000259" key="3">
    <source>
        <dbReference type="Pfam" id="PF20720"/>
    </source>
</evidence>
<reference evidence="4" key="1">
    <citation type="submission" date="2018-11" db="EMBL/GenBank/DDBJ databases">
        <authorList>
            <person name="Alioto T."/>
            <person name="Alioto T."/>
        </authorList>
    </citation>
    <scope>NUCLEOTIDE SEQUENCE</scope>
</reference>
<dbReference type="InterPro" id="IPR049050">
    <property type="entry name" value="nSTAND3"/>
</dbReference>
<dbReference type="InterPro" id="IPR041249">
    <property type="entry name" value="HEPN_DZIP3"/>
</dbReference>
<dbReference type="Pfam" id="PF18738">
    <property type="entry name" value="HEPN_DZIP3"/>
    <property type="match status" value="1"/>
</dbReference>
<comment type="caution">
    <text evidence="4">The sequence shown here is derived from an EMBL/GenBank/DDBJ whole genome shotgun (WGS) entry which is preliminary data.</text>
</comment>
<accession>A0A8B6BXW0</accession>
<sequence>MAQRERENFYRISTIIVDQGTESLSAVLDNDLSNTTMSFEDFINRHHHEIYHFCYNRRNTPCCQCAGGRFMQANVMKIMYPGQLDILLDKSGPTMLGHNPNLSGTSQHCCRPAKQSLAIANLDITLLRCLLVNFAKNCQTNSTLMQDVEDLVKYRNTLYGHAQEARCSDSEYTKYKTKVEGVILRIARFCNIENVMRQKLNDASQRPMDETILKKYQNALLEQISHENHIEEKLDDLKQQLIGQDEKLHHRMDTIEGKVNEVGYRTTNIKAHTKALLSEHSDDDTYVITEDIRLCCKILEQYNTLVIFAKAGGGKSKASLQTAMIYKQKMYTPMLFVNNEITTHRDLVNFNDKNIVIVEDLFGKSNINFNEDLHRGVLDVLYACIKSDSCSSKLIITVRGDKKIQESLMEKHKIFEKDVLINIDDIRSRQCNMMIFSKHMDKHGISLCECRRSDSTFILPPVAFERCTSEVIETNNNAIQLCVSLFIDICTGKYEMQIGFPQACHLFCSNKSLTKQGSFYFTHASQSLVNEIMDFKLKGFGSKLVQYQYCVLVYAAIKNSIDVDDIDEKCFENILSYFESHALKKSFLKEAVRTLEATYFTKKSSILDRDQLKRSKFSVKYVLQHNTIKEAILLSYGDDVDVLSFCEFGFLFEYIRPIGFKDPLNDHAVFLFVEYQPLINKLITMLNIDNKTCTNVGIYLKTIALLQRRNDIIQFFFQNIEDNKPKRYACLLNGLTCFGKNADLVKFYPKLCKDIMMHFGLTVFLSFCRPKGWTENSPRFLVIETDFLVKTLTTVIATGKLDENCHESKEHTRDLFIISELAKSRYEVGNYVYENLIEKGFLDVVENVFTNLKQNAQKISSMHVKEFLDGLLDEGKRSSIVSQFKDFFESLLFKYGSFPTILELCIPSSSTVSSPNIIKIDDKFLTGKLSAYLESSLDSDFESKIVPPAVHREEGAYIVYWDHDYFEMKHIDLLVKYCIDHGFRSNNENFVRLFYERLVSDEDENSDDDESVNDDSEGGLDDENNEDEGISNYTKVIFDDYPDDEIEVDENGRIVNINVCLGYVKRVYSECGNFHPFNKPTYSRLVKFLSKFKMSRLVGKVTEFKRMAILQQKFEYLLTSLTLQSDSSDSDDYETYF</sequence>
<organism evidence="4 5">
    <name type="scientific">Mytilus galloprovincialis</name>
    <name type="common">Mediterranean mussel</name>
    <dbReference type="NCBI Taxonomy" id="29158"/>
    <lineage>
        <taxon>Eukaryota</taxon>
        <taxon>Metazoa</taxon>
        <taxon>Spiralia</taxon>
        <taxon>Lophotrochozoa</taxon>
        <taxon>Mollusca</taxon>
        <taxon>Bivalvia</taxon>
        <taxon>Autobranchia</taxon>
        <taxon>Pteriomorphia</taxon>
        <taxon>Mytilida</taxon>
        <taxon>Mytiloidea</taxon>
        <taxon>Mytilidae</taxon>
        <taxon>Mytilinae</taxon>
        <taxon>Mytilus</taxon>
    </lineage>
</organism>
<keyword evidence="5" id="KW-1185">Reference proteome</keyword>
<dbReference type="Proteomes" id="UP000596742">
    <property type="component" value="Unassembled WGS sequence"/>
</dbReference>
<dbReference type="EMBL" id="UYJE01000888">
    <property type="protein sequence ID" value="VDH97319.1"/>
    <property type="molecule type" value="Genomic_DNA"/>
</dbReference>
<proteinExistence type="predicted"/>
<dbReference type="OrthoDB" id="6138994at2759"/>
<dbReference type="Pfam" id="PF20720">
    <property type="entry name" value="nSTAND3"/>
    <property type="match status" value="1"/>
</dbReference>
<feature type="region of interest" description="Disordered" evidence="1">
    <location>
        <begin position="1002"/>
        <end position="1028"/>
    </location>
</feature>
<gene>
    <name evidence="4" type="ORF">MGAL_10B088674</name>
</gene>
<protein>
    <recommendedName>
        <fullName evidence="6">DZIP3-like HEPN domain-containing protein</fullName>
    </recommendedName>
</protein>
<name>A0A8B6BXW0_MYTGA</name>
<evidence type="ECO:0000313" key="4">
    <source>
        <dbReference type="EMBL" id="VDH97319.1"/>
    </source>
</evidence>
<feature type="domain" description="DZIP3-like HEPN" evidence="2">
    <location>
        <begin position="100"/>
        <end position="212"/>
    </location>
</feature>
<evidence type="ECO:0000256" key="1">
    <source>
        <dbReference type="SAM" id="MobiDB-lite"/>
    </source>
</evidence>
<dbReference type="AlphaFoldDB" id="A0A8B6BXW0"/>
<evidence type="ECO:0000313" key="5">
    <source>
        <dbReference type="Proteomes" id="UP000596742"/>
    </source>
</evidence>